<dbReference type="Gene3D" id="3.40.50.920">
    <property type="match status" value="1"/>
</dbReference>
<dbReference type="AlphaFoldDB" id="A0A7Y2H2Z7"/>
<comment type="caution">
    <text evidence="6">The sequence shown here is derived from an EMBL/GenBank/DDBJ whole genome shotgun (WGS) entry which is preliminary data.</text>
</comment>
<dbReference type="GO" id="GO:0016624">
    <property type="term" value="F:oxidoreductase activity, acting on the aldehyde or oxo group of donors, disulfide as acceptor"/>
    <property type="evidence" value="ECO:0007669"/>
    <property type="project" value="InterPro"/>
</dbReference>
<dbReference type="SUPFAM" id="SSF52518">
    <property type="entry name" value="Thiamin diphosphate-binding fold (THDP-binding)"/>
    <property type="match status" value="2"/>
</dbReference>
<evidence type="ECO:0000256" key="2">
    <source>
        <dbReference type="ARBA" id="ARBA00023002"/>
    </source>
</evidence>
<evidence type="ECO:0000256" key="4">
    <source>
        <dbReference type="SAM" id="MobiDB-lite"/>
    </source>
</evidence>
<dbReference type="InterPro" id="IPR029061">
    <property type="entry name" value="THDP-binding"/>
</dbReference>
<dbReference type="PANTHER" id="PTHR43257">
    <property type="entry name" value="PYRUVATE DEHYDROGENASE E1 COMPONENT BETA SUBUNIT"/>
    <property type="match status" value="1"/>
</dbReference>
<dbReference type="EMBL" id="JABDJR010000439">
    <property type="protein sequence ID" value="NNF07267.1"/>
    <property type="molecule type" value="Genomic_DNA"/>
</dbReference>
<dbReference type="Pfam" id="PF00676">
    <property type="entry name" value="E1_dh"/>
    <property type="match status" value="1"/>
</dbReference>
<dbReference type="InterPro" id="IPR001017">
    <property type="entry name" value="DH_E1"/>
</dbReference>
<dbReference type="PANTHER" id="PTHR43257:SF2">
    <property type="entry name" value="PYRUVATE DEHYDROGENASE E1 COMPONENT SUBUNIT BETA"/>
    <property type="match status" value="1"/>
</dbReference>
<dbReference type="Proteomes" id="UP000547674">
    <property type="component" value="Unassembled WGS sequence"/>
</dbReference>
<accession>A0A7Y2H2Z7</accession>
<evidence type="ECO:0000313" key="6">
    <source>
        <dbReference type="EMBL" id="NNF07267.1"/>
    </source>
</evidence>
<evidence type="ECO:0000256" key="3">
    <source>
        <dbReference type="ARBA" id="ARBA00023052"/>
    </source>
</evidence>
<protein>
    <submittedName>
        <fullName evidence="6">Dehydrogenase</fullName>
    </submittedName>
</protein>
<dbReference type="FunFam" id="3.40.50.970:FF:000001">
    <property type="entry name" value="Pyruvate dehydrogenase E1 beta subunit"/>
    <property type="match status" value="1"/>
</dbReference>
<dbReference type="Pfam" id="PF02780">
    <property type="entry name" value="Transketolase_C"/>
    <property type="match status" value="1"/>
</dbReference>
<organism evidence="6 7">
    <name type="scientific">Eiseniibacteriota bacterium</name>
    <dbReference type="NCBI Taxonomy" id="2212470"/>
    <lineage>
        <taxon>Bacteria</taxon>
        <taxon>Candidatus Eiseniibacteriota</taxon>
    </lineage>
</organism>
<dbReference type="SUPFAM" id="SSF52922">
    <property type="entry name" value="TK C-terminal domain-like"/>
    <property type="match status" value="1"/>
</dbReference>
<name>A0A7Y2H2Z7_UNCEI</name>
<comment type="cofactor">
    <cofactor evidence="1">
        <name>thiamine diphosphate</name>
        <dbReference type="ChEBI" id="CHEBI:58937"/>
    </cofactor>
</comment>
<sequence>MAVRNRKRKKNALTHEQMIGIYRNMLLSRRLDDAEIKLKRKNQYYFQISGAGHEAVLTATGMVLRPGYDWFYPYYRDRALCLMLGVTPREMLLQGFGAVDDPASGGRQMPSHWGHAKYNLVSSSSPTGTQCLQAVGCAEAGMYYNRDEKLPGREGKFQADEVVFVSLGDGTTSEGEFWEAVSTACVNKLPVLFMVEDNGYAISVPVTVQTPGGSISKALSGFENLLIEEFDGNDPIESYEVMDRLASYCRERKGPALAHAKVTRPYSHSMSDDQRNYRSKEEIEEEASLDCITTFGQRLVAEGILTEDKLKTLEESVDEQIASAIDSALEAPKPEPSTAADYVYSHDVDPTSSDFETEAKPGGKSESIVGLINASLKDEMARNPYIVMFGEDVADATNAEVLEEVGGKGGVFKVTHGLQKEFGKHRVFNSPLAEANIVGRAIGMATRGLKPVVEIQFFDYIWPAYHQIRNELAMMRWRSYNHFKCPIVIRVPIGGYLQGGAVYHSQSGEVLFTHNPGLRVVMPSNAQDANGLLRTAIRCDDPVLFLEHKHLYRQPYAKGDYPGPDYMVPLGKASVPVPGDALTVVTYGALVRRCSMAAKALAKEGINVEVIDLRSLAPWDKETVAESVKKTAKALVVYEDHITHGYGAEIAAWISDNLFEYLDAPVKRVAGMDTPVAYSPPVEDVILPQTEGIAEAMRKMVAY</sequence>
<dbReference type="InterPro" id="IPR033248">
    <property type="entry name" value="Transketolase_C"/>
</dbReference>
<evidence type="ECO:0000313" key="7">
    <source>
        <dbReference type="Proteomes" id="UP000547674"/>
    </source>
</evidence>
<proteinExistence type="predicted"/>
<feature type="region of interest" description="Disordered" evidence="4">
    <location>
        <begin position="331"/>
        <end position="364"/>
    </location>
</feature>
<dbReference type="Gene3D" id="3.40.50.970">
    <property type="match status" value="2"/>
</dbReference>
<feature type="domain" description="Transketolase-like pyrimidine-binding" evidence="5">
    <location>
        <begin position="366"/>
        <end position="554"/>
    </location>
</feature>
<dbReference type="FunFam" id="3.40.50.920:FF:000001">
    <property type="entry name" value="Pyruvate dehydrogenase E1 beta subunit"/>
    <property type="match status" value="1"/>
</dbReference>
<dbReference type="Pfam" id="PF02779">
    <property type="entry name" value="Transket_pyr"/>
    <property type="match status" value="1"/>
</dbReference>
<reference evidence="6 7" key="1">
    <citation type="submission" date="2020-03" db="EMBL/GenBank/DDBJ databases">
        <title>Metabolic flexibility allows generalist bacteria to become dominant in a frequently disturbed ecosystem.</title>
        <authorList>
            <person name="Chen Y.-J."/>
            <person name="Leung P.M."/>
            <person name="Bay S.K."/>
            <person name="Hugenholtz P."/>
            <person name="Kessler A.J."/>
            <person name="Shelley G."/>
            <person name="Waite D.W."/>
            <person name="Cook P.L."/>
            <person name="Greening C."/>
        </authorList>
    </citation>
    <scope>NUCLEOTIDE SEQUENCE [LARGE SCALE GENOMIC DNA]</scope>
    <source>
        <strain evidence="6">SS_bin_28</strain>
    </source>
</reference>
<evidence type="ECO:0000256" key="1">
    <source>
        <dbReference type="ARBA" id="ARBA00001964"/>
    </source>
</evidence>
<keyword evidence="2" id="KW-0560">Oxidoreductase</keyword>
<dbReference type="SMART" id="SM00861">
    <property type="entry name" value="Transket_pyr"/>
    <property type="match status" value="1"/>
</dbReference>
<gene>
    <name evidence="6" type="ORF">HKN21_10950</name>
</gene>
<dbReference type="CDD" id="cd02000">
    <property type="entry name" value="TPP_E1_PDC_ADC_BCADC"/>
    <property type="match status" value="1"/>
</dbReference>
<dbReference type="InterPro" id="IPR005475">
    <property type="entry name" value="Transketolase-like_Pyr-bd"/>
</dbReference>
<keyword evidence="3" id="KW-0786">Thiamine pyrophosphate</keyword>
<dbReference type="CDD" id="cd07036">
    <property type="entry name" value="TPP_PYR_E1-PDHc-beta_like"/>
    <property type="match status" value="1"/>
</dbReference>
<evidence type="ECO:0000259" key="5">
    <source>
        <dbReference type="SMART" id="SM00861"/>
    </source>
</evidence>
<dbReference type="InterPro" id="IPR009014">
    <property type="entry name" value="Transketo_C/PFOR_II"/>
</dbReference>